<feature type="region of interest" description="Disordered" evidence="1">
    <location>
        <begin position="199"/>
        <end position="225"/>
    </location>
</feature>
<evidence type="ECO:0000259" key="3">
    <source>
        <dbReference type="Pfam" id="PF06916"/>
    </source>
</evidence>
<feature type="compositionally biased region" description="Low complexity" evidence="1">
    <location>
        <begin position="210"/>
        <end position="221"/>
    </location>
</feature>
<evidence type="ECO:0000313" key="5">
    <source>
        <dbReference type="Proteomes" id="UP001342314"/>
    </source>
</evidence>
<name>A0AAV5GNZ6_9BASI</name>
<evidence type="ECO:0000256" key="2">
    <source>
        <dbReference type="SAM" id="Phobius"/>
    </source>
</evidence>
<feature type="compositionally biased region" description="Low complexity" evidence="1">
    <location>
        <begin position="83"/>
        <end position="104"/>
    </location>
</feature>
<feature type="domain" description="DUF1279" evidence="3">
    <location>
        <begin position="117"/>
        <end position="277"/>
    </location>
</feature>
<comment type="caution">
    <text evidence="4">The sequence shown here is derived from an EMBL/GenBank/DDBJ whole genome shotgun (WGS) entry which is preliminary data.</text>
</comment>
<proteinExistence type="predicted"/>
<dbReference type="Proteomes" id="UP001342314">
    <property type="component" value="Unassembled WGS sequence"/>
</dbReference>
<keyword evidence="2" id="KW-1133">Transmembrane helix</keyword>
<keyword evidence="5" id="KW-1185">Reference proteome</keyword>
<evidence type="ECO:0000256" key="1">
    <source>
        <dbReference type="SAM" id="MobiDB-lite"/>
    </source>
</evidence>
<gene>
    <name evidence="4" type="ORF">Rhopal_004263-T1</name>
</gene>
<accession>A0AAV5GNZ6</accession>
<reference evidence="4 5" key="1">
    <citation type="submission" date="2021-12" db="EMBL/GenBank/DDBJ databases">
        <title>High titer production of polyol ester of fatty acids by Rhodotorula paludigena BS15 towards product separation-free biomass refinery.</title>
        <authorList>
            <person name="Mano J."/>
            <person name="Ono H."/>
            <person name="Tanaka T."/>
            <person name="Naito K."/>
            <person name="Sushida H."/>
            <person name="Ike M."/>
            <person name="Tokuyasu K."/>
            <person name="Kitaoka M."/>
        </authorList>
    </citation>
    <scope>NUCLEOTIDE SEQUENCE [LARGE SCALE GENOMIC DNA]</scope>
    <source>
        <strain evidence="4 5">BS15</strain>
    </source>
</reference>
<evidence type="ECO:0000313" key="4">
    <source>
        <dbReference type="EMBL" id="GJN91245.1"/>
    </source>
</evidence>
<dbReference type="PANTHER" id="PTHR21377">
    <property type="entry name" value="PROTEIN FAM210B, MITOCHONDRIAL"/>
    <property type="match status" value="1"/>
</dbReference>
<feature type="region of interest" description="Disordered" evidence="1">
    <location>
        <begin position="299"/>
        <end position="320"/>
    </location>
</feature>
<keyword evidence="2" id="KW-0812">Transmembrane</keyword>
<sequence>MLRVPHLRTALARPRPALAPLRWASTSARTTTAAPAALVHASLAHTGLAAALTRRLVTPAAASPLIRLRTFHPTPTSRDSRPDSGQSSSSSSSQGRSSGDSSSQADDVDTGKIPLTQRIKYLFRKHGWTALVVYLLLSAVDFGLCFVVIYAVGADRVRQAEDWVLDTLGWRRKHHHDDRDGDEQPGRWQRAVEGFKERRREHAAKHVSGADAHPSPAAAEAAADDHKSATEVVAVERNAAAGGSGYQAYATTAVLAYAVHKTLLLPFRVGVTMAITPRVVRTLQGWGWRVGMAAGAPPTAQSAAAAKAAKEAAKKQAQTP</sequence>
<dbReference type="AlphaFoldDB" id="A0AAV5GNZ6"/>
<keyword evidence="2" id="KW-0472">Membrane</keyword>
<feature type="transmembrane region" description="Helical" evidence="2">
    <location>
        <begin position="128"/>
        <end position="152"/>
    </location>
</feature>
<dbReference type="Pfam" id="PF06916">
    <property type="entry name" value="FAM210A-B_dom"/>
    <property type="match status" value="1"/>
</dbReference>
<organism evidence="4 5">
    <name type="scientific">Rhodotorula paludigena</name>
    <dbReference type="NCBI Taxonomy" id="86838"/>
    <lineage>
        <taxon>Eukaryota</taxon>
        <taxon>Fungi</taxon>
        <taxon>Dikarya</taxon>
        <taxon>Basidiomycota</taxon>
        <taxon>Pucciniomycotina</taxon>
        <taxon>Microbotryomycetes</taxon>
        <taxon>Sporidiobolales</taxon>
        <taxon>Sporidiobolaceae</taxon>
        <taxon>Rhodotorula</taxon>
    </lineage>
</organism>
<dbReference type="EMBL" id="BQKY01000008">
    <property type="protein sequence ID" value="GJN91245.1"/>
    <property type="molecule type" value="Genomic_DNA"/>
</dbReference>
<dbReference type="PANTHER" id="PTHR21377:SF0">
    <property type="entry name" value="PROTEIN FAM210B, MITOCHONDRIAL"/>
    <property type="match status" value="1"/>
</dbReference>
<dbReference type="InterPro" id="IPR045866">
    <property type="entry name" value="FAM210A/B-like"/>
</dbReference>
<feature type="region of interest" description="Disordered" evidence="1">
    <location>
        <begin position="71"/>
        <end position="109"/>
    </location>
</feature>
<dbReference type="InterPro" id="IPR009688">
    <property type="entry name" value="FAM210A/B-like_dom"/>
</dbReference>
<protein>
    <recommendedName>
        <fullName evidence="3">DUF1279 domain-containing protein</fullName>
    </recommendedName>
</protein>
<dbReference type="GO" id="GO:0005739">
    <property type="term" value="C:mitochondrion"/>
    <property type="evidence" value="ECO:0007669"/>
    <property type="project" value="TreeGrafter"/>
</dbReference>